<organism evidence="1 2">
    <name type="scientific">Cupriavidus taiwanensis</name>
    <dbReference type="NCBI Taxonomy" id="164546"/>
    <lineage>
        <taxon>Bacteria</taxon>
        <taxon>Pseudomonadati</taxon>
        <taxon>Pseudomonadota</taxon>
        <taxon>Betaproteobacteria</taxon>
        <taxon>Burkholderiales</taxon>
        <taxon>Burkholderiaceae</taxon>
        <taxon>Cupriavidus</taxon>
    </lineage>
</organism>
<protein>
    <submittedName>
        <fullName evidence="1">Uncharacterized protein</fullName>
    </submittedName>
</protein>
<proteinExistence type="predicted"/>
<reference evidence="1 2" key="1">
    <citation type="submission" date="2018-01" db="EMBL/GenBank/DDBJ databases">
        <authorList>
            <person name="Clerissi C."/>
        </authorList>
    </citation>
    <scope>NUCLEOTIDE SEQUENCE [LARGE SCALE GENOMIC DNA]</scope>
    <source>
        <strain evidence="1">Cupriavidus taiwanensis SWF 66322</strain>
    </source>
</reference>
<accession>A0A9Q7UUN8</accession>
<sequence>MAVSHTAHRIAALPSVVMQSNI</sequence>
<evidence type="ECO:0000313" key="1">
    <source>
        <dbReference type="EMBL" id="SPD65096.1"/>
    </source>
</evidence>
<dbReference type="Proteomes" id="UP000254259">
    <property type="component" value="Chromosome CBM2636"/>
</dbReference>
<gene>
    <name evidence="1" type="ORF">CBM2636_12119</name>
</gene>
<evidence type="ECO:0000313" key="2">
    <source>
        <dbReference type="Proteomes" id="UP000254259"/>
    </source>
</evidence>
<dbReference type="EMBL" id="LT984813">
    <property type="protein sequence ID" value="SPD65096.1"/>
    <property type="molecule type" value="Genomic_DNA"/>
</dbReference>
<dbReference type="AlphaFoldDB" id="A0A9Q7UUN8"/>
<name>A0A9Q7UUN8_9BURK</name>